<dbReference type="SUPFAM" id="SSF48173">
    <property type="entry name" value="Cryptochrome/photolyase FAD-binding domain"/>
    <property type="match status" value="1"/>
</dbReference>
<dbReference type="AlphaFoldDB" id="A0A8J7I9E5"/>
<comment type="caution">
    <text evidence="2">The sequence shown here is derived from an EMBL/GenBank/DDBJ whole genome shotgun (WGS) entry which is preliminary data.</text>
</comment>
<dbReference type="Pfam" id="PF03441">
    <property type="entry name" value="FAD_binding_7"/>
    <property type="match status" value="1"/>
</dbReference>
<dbReference type="Gene3D" id="1.10.579.10">
    <property type="entry name" value="DNA Cyclobutane Dipyrimidine Photolyase, subunit A, domain 3"/>
    <property type="match status" value="1"/>
</dbReference>
<protein>
    <recommendedName>
        <fullName evidence="1">Cryptochrome/DNA photolyase FAD-binding domain-containing protein</fullName>
    </recommendedName>
</protein>
<reference evidence="2 3" key="1">
    <citation type="journal article" date="2021" name="Int. J. Syst. Evol. Microbiol.">
        <title>Amazonocrinis nigriterrae gen. nov., sp. nov., Atlanticothrix silvestris gen. nov., sp. nov. and Dendronalium phyllosphericum gen. nov., sp. nov., nostocacean cyanobacteria from Brazilian environments.</title>
        <authorList>
            <person name="Alvarenga D.O."/>
            <person name="Andreote A.P.D."/>
            <person name="Branco L.H.Z."/>
            <person name="Delbaje E."/>
            <person name="Cruz R.B."/>
            <person name="Varani A.M."/>
            <person name="Fiore M.F."/>
        </authorList>
    </citation>
    <scope>NUCLEOTIDE SEQUENCE [LARGE SCALE GENOMIC DNA]</scope>
    <source>
        <strain evidence="2 3">CENA369</strain>
    </source>
</reference>
<keyword evidence="3" id="KW-1185">Reference proteome</keyword>
<name>A0A8J7I9E5_9NOST</name>
<evidence type="ECO:0000259" key="1">
    <source>
        <dbReference type="Pfam" id="PF03441"/>
    </source>
</evidence>
<dbReference type="Proteomes" id="UP000662314">
    <property type="component" value="Unassembled WGS sequence"/>
</dbReference>
<evidence type="ECO:0000313" key="3">
    <source>
        <dbReference type="Proteomes" id="UP000662314"/>
    </source>
</evidence>
<evidence type="ECO:0000313" key="2">
    <source>
        <dbReference type="EMBL" id="MBH8575480.1"/>
    </source>
</evidence>
<organism evidence="2 3">
    <name type="scientific">Dendronalium phyllosphericum CENA369</name>
    <dbReference type="NCBI Taxonomy" id="1725256"/>
    <lineage>
        <taxon>Bacteria</taxon>
        <taxon>Bacillati</taxon>
        <taxon>Cyanobacteriota</taxon>
        <taxon>Cyanophyceae</taxon>
        <taxon>Nostocales</taxon>
        <taxon>Nostocaceae</taxon>
        <taxon>Dendronalium</taxon>
        <taxon>Dendronalium phyllosphericum</taxon>
    </lineage>
</organism>
<dbReference type="EMBL" id="JAECZA010000153">
    <property type="protein sequence ID" value="MBH8575480.1"/>
    <property type="molecule type" value="Genomic_DNA"/>
</dbReference>
<gene>
    <name evidence="2" type="ORF">I8752_21195</name>
</gene>
<sequence>MTGFPLIDTSMRQLKTMGWMNFRMRAMCATFDN</sequence>
<dbReference type="RefSeq" id="WP_214434260.1">
    <property type="nucleotide sequence ID" value="NZ_CAWPUQ010000061.1"/>
</dbReference>
<dbReference type="InterPro" id="IPR005101">
    <property type="entry name" value="Cryptochr/Photolyase_FAD-bd"/>
</dbReference>
<proteinExistence type="predicted"/>
<feature type="domain" description="Cryptochrome/DNA photolyase FAD-binding" evidence="1">
    <location>
        <begin position="1"/>
        <end position="31"/>
    </location>
</feature>
<accession>A0A8J7I9E5</accession>
<dbReference type="InterPro" id="IPR036134">
    <property type="entry name" value="Crypto/Photolyase_FAD-like_sf"/>
</dbReference>